<dbReference type="Proteomes" id="UP001499988">
    <property type="component" value="Unassembled WGS sequence"/>
</dbReference>
<keyword evidence="1" id="KW-0812">Transmembrane</keyword>
<comment type="caution">
    <text evidence="2">The sequence shown here is derived from an EMBL/GenBank/DDBJ whole genome shotgun (WGS) entry which is preliminary data.</text>
</comment>
<evidence type="ECO:0000313" key="2">
    <source>
        <dbReference type="EMBL" id="GAA4883501.1"/>
    </source>
</evidence>
<sequence length="78" mass="8488">MISTLKKLHWLGVLMLLTGMGMLWLTPLSQQLGAMVMIACLIGLGLVLMAPYPVLLLIDWAQKQDPAANAGSDKNDRP</sequence>
<feature type="transmembrane region" description="Helical" evidence="1">
    <location>
        <begin position="32"/>
        <end position="58"/>
    </location>
</feature>
<name>A0ABP9ENR9_9GAMM</name>
<organism evidence="2 3">
    <name type="scientific">Ferrimonas pelagia</name>
    <dbReference type="NCBI Taxonomy" id="1177826"/>
    <lineage>
        <taxon>Bacteria</taxon>
        <taxon>Pseudomonadati</taxon>
        <taxon>Pseudomonadota</taxon>
        <taxon>Gammaproteobacteria</taxon>
        <taxon>Alteromonadales</taxon>
        <taxon>Ferrimonadaceae</taxon>
        <taxon>Ferrimonas</taxon>
    </lineage>
</organism>
<keyword evidence="1" id="KW-0472">Membrane</keyword>
<accession>A0ABP9ENR9</accession>
<keyword evidence="1" id="KW-1133">Transmembrane helix</keyword>
<evidence type="ECO:0000313" key="3">
    <source>
        <dbReference type="Proteomes" id="UP001499988"/>
    </source>
</evidence>
<keyword evidence="3" id="KW-1185">Reference proteome</keyword>
<gene>
    <name evidence="2" type="ORF">GCM10023333_17180</name>
</gene>
<protein>
    <submittedName>
        <fullName evidence="2">Uncharacterized protein</fullName>
    </submittedName>
</protein>
<proteinExistence type="predicted"/>
<reference evidence="3" key="1">
    <citation type="journal article" date="2019" name="Int. J. Syst. Evol. Microbiol.">
        <title>The Global Catalogue of Microorganisms (GCM) 10K type strain sequencing project: providing services to taxonomists for standard genome sequencing and annotation.</title>
        <authorList>
            <consortium name="The Broad Institute Genomics Platform"/>
            <consortium name="The Broad Institute Genome Sequencing Center for Infectious Disease"/>
            <person name="Wu L."/>
            <person name="Ma J."/>
        </authorList>
    </citation>
    <scope>NUCLEOTIDE SEQUENCE [LARGE SCALE GENOMIC DNA]</scope>
    <source>
        <strain evidence="3">JCM 18401</strain>
    </source>
</reference>
<feature type="transmembrane region" description="Helical" evidence="1">
    <location>
        <begin position="7"/>
        <end position="26"/>
    </location>
</feature>
<dbReference type="EMBL" id="BAABJZ010000024">
    <property type="protein sequence ID" value="GAA4883501.1"/>
    <property type="molecule type" value="Genomic_DNA"/>
</dbReference>
<evidence type="ECO:0000256" key="1">
    <source>
        <dbReference type="SAM" id="Phobius"/>
    </source>
</evidence>
<dbReference type="RefSeq" id="WP_345334947.1">
    <property type="nucleotide sequence ID" value="NZ_BAABJZ010000024.1"/>
</dbReference>